<proteinExistence type="predicted"/>
<keyword evidence="2" id="KW-1185">Reference proteome</keyword>
<protein>
    <recommendedName>
        <fullName evidence="3">F-box domain-containing protein</fullName>
    </recommendedName>
</protein>
<dbReference type="EMBL" id="SGPM01000625">
    <property type="protein sequence ID" value="THH17855.1"/>
    <property type="molecule type" value="Genomic_DNA"/>
</dbReference>
<evidence type="ECO:0000313" key="2">
    <source>
        <dbReference type="Proteomes" id="UP000308730"/>
    </source>
</evidence>
<dbReference type="Proteomes" id="UP000308730">
    <property type="component" value="Unassembled WGS sequence"/>
</dbReference>
<comment type="caution">
    <text evidence="1">The sequence shown here is derived from an EMBL/GenBank/DDBJ whole genome shotgun (WGS) entry which is preliminary data.</text>
</comment>
<sequence>MLMITEWTPDSIQTMSSFTLVTHLSLSECILPANILFGIISALPSLKDLEVDLQLDQADEMGNEAISFKHVPKLDQLMFYHERGTARTAQEPENLIEFLMRRGCLDSIRVLNVGICNGDAEVVGRLLNKLGDHLEDLRIDFPGLEEELDATDLTRNIHFEKNTKPQHLQFFEHPSRHPIMPTLLRRVASPHIQTVWFNHTPANVESMQPEILEQILLSPKYSSLSGVRFTINCGARPGDNKPEYDMVAQSYRSAFAELQRKGILRLDQKFLYP</sequence>
<organism evidence="1 2">
    <name type="scientific">Antrodiella citrinella</name>
    <dbReference type="NCBI Taxonomy" id="2447956"/>
    <lineage>
        <taxon>Eukaryota</taxon>
        <taxon>Fungi</taxon>
        <taxon>Dikarya</taxon>
        <taxon>Basidiomycota</taxon>
        <taxon>Agaricomycotina</taxon>
        <taxon>Agaricomycetes</taxon>
        <taxon>Polyporales</taxon>
        <taxon>Steccherinaceae</taxon>
        <taxon>Antrodiella</taxon>
    </lineage>
</organism>
<gene>
    <name evidence="1" type="ORF">EUX98_g9047</name>
</gene>
<evidence type="ECO:0008006" key="3">
    <source>
        <dbReference type="Google" id="ProtNLM"/>
    </source>
</evidence>
<evidence type="ECO:0000313" key="1">
    <source>
        <dbReference type="EMBL" id="THH17855.1"/>
    </source>
</evidence>
<name>A0A4S4LZA9_9APHY</name>
<reference evidence="1 2" key="1">
    <citation type="submission" date="2019-02" db="EMBL/GenBank/DDBJ databases">
        <title>Genome sequencing of the rare red list fungi Antrodiella citrinella (Flaviporus citrinellus).</title>
        <authorList>
            <person name="Buettner E."/>
            <person name="Kellner H."/>
        </authorList>
    </citation>
    <scope>NUCLEOTIDE SEQUENCE [LARGE SCALE GENOMIC DNA]</scope>
    <source>
        <strain evidence="1 2">DSM 108506</strain>
    </source>
</reference>
<accession>A0A4S4LZA9</accession>
<dbReference type="AlphaFoldDB" id="A0A4S4LZA9"/>